<feature type="transmembrane region" description="Helical" evidence="4">
    <location>
        <begin position="248"/>
        <end position="267"/>
    </location>
</feature>
<keyword evidence="4" id="KW-1133">Transmembrane helix</keyword>
<comment type="similarity">
    <text evidence="1">Belongs to the glycosyltransferase 2 family.</text>
</comment>
<dbReference type="PANTHER" id="PTHR43630:SF1">
    <property type="entry name" value="POLY-BETA-1,6-N-ACETYL-D-GLUCOSAMINE SYNTHASE"/>
    <property type="match status" value="1"/>
</dbReference>
<organism evidence="6 7">
    <name type="scientific">Hydrotalea sandarakina</name>
    <dbReference type="NCBI Taxonomy" id="1004304"/>
    <lineage>
        <taxon>Bacteria</taxon>
        <taxon>Pseudomonadati</taxon>
        <taxon>Bacteroidota</taxon>
        <taxon>Chitinophagia</taxon>
        <taxon>Chitinophagales</taxon>
        <taxon>Chitinophagaceae</taxon>
        <taxon>Hydrotalea</taxon>
    </lineage>
</organism>
<dbReference type="InterPro" id="IPR001173">
    <property type="entry name" value="Glyco_trans_2-like"/>
</dbReference>
<keyword evidence="4" id="KW-0812">Transmembrane</keyword>
<evidence type="ECO:0000256" key="4">
    <source>
        <dbReference type="SAM" id="Phobius"/>
    </source>
</evidence>
<dbReference type="PANTHER" id="PTHR43630">
    <property type="entry name" value="POLY-BETA-1,6-N-ACETYL-D-GLUCOSAMINE SYNTHASE"/>
    <property type="match status" value="1"/>
</dbReference>
<feature type="transmembrane region" description="Helical" evidence="4">
    <location>
        <begin position="6"/>
        <end position="24"/>
    </location>
</feature>
<proteinExistence type="inferred from homology"/>
<dbReference type="InterPro" id="IPR029044">
    <property type="entry name" value="Nucleotide-diphossugar_trans"/>
</dbReference>
<feature type="transmembrane region" description="Helical" evidence="4">
    <location>
        <begin position="163"/>
        <end position="184"/>
    </location>
</feature>
<evidence type="ECO:0000256" key="2">
    <source>
        <dbReference type="ARBA" id="ARBA00022676"/>
    </source>
</evidence>
<dbReference type="AlphaFoldDB" id="A0A2W7RNN5"/>
<sequence>MISYILIIISAILTLLYATLILLYRKWFLQLRLFNYNPSFIPTTPFSIIIPARNEAANIGSCLQSIAQQNYPQHLFEVIVIDDFSTDETSAIVQQWQQQYSNIRLMPLANEIPTENNSYKKWAIEKAIEKANGTWIVTTDADCIANANWLHSLAQCIEEKKPVLVVAPVSFIYYPTLLGIFQYLDFLSLQGITAASVSAGIHSMCNGANLAYLKSAFYTVNGFKGINHIASGDDMLLMNKIKQHFPNSIAYLFHPNAIVLTQPVFSWKEFFNQRIRWASKADKYDDKSIFWVLVLVYIYNFMLLVLPILALVFLSWPLLVCWIVCVFIKTIAELSFMRPVSRFFGSQHLKWFPWLQPLHITYTVIAGWLGKFGHYEWKGRRVV</sequence>
<evidence type="ECO:0000259" key="5">
    <source>
        <dbReference type="Pfam" id="PF00535"/>
    </source>
</evidence>
<dbReference type="OrthoDB" id="9805625at2"/>
<feature type="transmembrane region" description="Helical" evidence="4">
    <location>
        <begin position="288"/>
        <end position="310"/>
    </location>
</feature>
<dbReference type="CDD" id="cd04192">
    <property type="entry name" value="GT_2_like_e"/>
    <property type="match status" value="1"/>
</dbReference>
<keyword evidence="3 6" id="KW-0808">Transferase</keyword>
<keyword evidence="4" id="KW-0472">Membrane</keyword>
<protein>
    <submittedName>
        <fullName evidence="6">Cellulose synthase/poly-beta-1,6-N-acetylglucosamine synthase-like glycosyltransferase</fullName>
    </submittedName>
</protein>
<name>A0A2W7RNN5_9BACT</name>
<evidence type="ECO:0000313" key="7">
    <source>
        <dbReference type="Proteomes" id="UP000249720"/>
    </source>
</evidence>
<dbReference type="EMBL" id="QKZV01000005">
    <property type="protein sequence ID" value="PZX62403.1"/>
    <property type="molecule type" value="Genomic_DNA"/>
</dbReference>
<gene>
    <name evidence="6" type="ORF">LX80_01886</name>
</gene>
<feature type="domain" description="Glycosyltransferase 2-like" evidence="5">
    <location>
        <begin position="47"/>
        <end position="179"/>
    </location>
</feature>
<reference evidence="6 7" key="1">
    <citation type="submission" date="2018-06" db="EMBL/GenBank/DDBJ databases">
        <title>Genomic Encyclopedia of Archaeal and Bacterial Type Strains, Phase II (KMG-II): from individual species to whole genera.</title>
        <authorList>
            <person name="Goeker M."/>
        </authorList>
    </citation>
    <scope>NUCLEOTIDE SEQUENCE [LARGE SCALE GENOMIC DNA]</scope>
    <source>
        <strain evidence="6 7">DSM 23241</strain>
    </source>
</reference>
<dbReference type="Pfam" id="PF00535">
    <property type="entry name" value="Glycos_transf_2"/>
    <property type="match status" value="1"/>
</dbReference>
<dbReference type="Gene3D" id="3.90.550.10">
    <property type="entry name" value="Spore Coat Polysaccharide Biosynthesis Protein SpsA, Chain A"/>
    <property type="match status" value="1"/>
</dbReference>
<dbReference type="GO" id="GO:0016757">
    <property type="term" value="F:glycosyltransferase activity"/>
    <property type="evidence" value="ECO:0007669"/>
    <property type="project" value="UniProtKB-KW"/>
</dbReference>
<evidence type="ECO:0000313" key="6">
    <source>
        <dbReference type="EMBL" id="PZX62403.1"/>
    </source>
</evidence>
<keyword evidence="2" id="KW-0328">Glycosyltransferase</keyword>
<dbReference type="SUPFAM" id="SSF53448">
    <property type="entry name" value="Nucleotide-diphospho-sugar transferases"/>
    <property type="match status" value="1"/>
</dbReference>
<keyword evidence="7" id="KW-1185">Reference proteome</keyword>
<dbReference type="Proteomes" id="UP000249720">
    <property type="component" value="Unassembled WGS sequence"/>
</dbReference>
<feature type="transmembrane region" description="Helical" evidence="4">
    <location>
        <begin position="316"/>
        <end position="336"/>
    </location>
</feature>
<evidence type="ECO:0000256" key="3">
    <source>
        <dbReference type="ARBA" id="ARBA00022679"/>
    </source>
</evidence>
<evidence type="ECO:0000256" key="1">
    <source>
        <dbReference type="ARBA" id="ARBA00006739"/>
    </source>
</evidence>
<accession>A0A2W7RNN5</accession>
<dbReference type="RefSeq" id="WP_111295606.1">
    <property type="nucleotide sequence ID" value="NZ_QKZV01000005.1"/>
</dbReference>
<comment type="caution">
    <text evidence="6">The sequence shown here is derived from an EMBL/GenBank/DDBJ whole genome shotgun (WGS) entry which is preliminary data.</text>
</comment>